<dbReference type="Proteomes" id="UP001589568">
    <property type="component" value="Unassembled WGS sequence"/>
</dbReference>
<organism evidence="1 2">
    <name type="scientific">Nonomuraea salmonea</name>
    <dbReference type="NCBI Taxonomy" id="46181"/>
    <lineage>
        <taxon>Bacteria</taxon>
        <taxon>Bacillati</taxon>
        <taxon>Actinomycetota</taxon>
        <taxon>Actinomycetes</taxon>
        <taxon>Streptosporangiales</taxon>
        <taxon>Streptosporangiaceae</taxon>
        <taxon>Nonomuraea</taxon>
    </lineage>
</organism>
<dbReference type="Gene3D" id="3.40.50.1000">
    <property type="entry name" value="HAD superfamily/HAD-like"/>
    <property type="match status" value="1"/>
</dbReference>
<keyword evidence="1" id="KW-0378">Hydrolase</keyword>
<gene>
    <name evidence="1" type="ORF">ACFFR3_09960</name>
</gene>
<dbReference type="PANTHER" id="PTHR43611:SF3">
    <property type="entry name" value="FLAVIN MONONUCLEOTIDE HYDROLASE 1, CHLOROPLATIC"/>
    <property type="match status" value="1"/>
</dbReference>
<reference evidence="1 2" key="1">
    <citation type="submission" date="2024-09" db="EMBL/GenBank/DDBJ databases">
        <authorList>
            <person name="Sun Q."/>
            <person name="Mori K."/>
        </authorList>
    </citation>
    <scope>NUCLEOTIDE SEQUENCE [LARGE SCALE GENOMIC DNA]</scope>
    <source>
        <strain evidence="1 2">JCM 3324</strain>
    </source>
</reference>
<dbReference type="RefSeq" id="WP_379482991.1">
    <property type="nucleotide sequence ID" value="NZ_JBHMCF010000009.1"/>
</dbReference>
<name>A0ABV5NHR5_9ACTN</name>
<dbReference type="CDD" id="cd02603">
    <property type="entry name" value="HAD_sEH-N_like"/>
    <property type="match status" value="1"/>
</dbReference>
<dbReference type="Pfam" id="PF00702">
    <property type="entry name" value="Hydrolase"/>
    <property type="match status" value="1"/>
</dbReference>
<dbReference type="PANTHER" id="PTHR43611">
    <property type="entry name" value="ALPHA-D-GLUCOSE 1-PHOSPHATE PHOSPHATASE"/>
    <property type="match status" value="1"/>
</dbReference>
<dbReference type="InterPro" id="IPR006439">
    <property type="entry name" value="HAD-SF_hydro_IA"/>
</dbReference>
<proteinExistence type="predicted"/>
<protein>
    <submittedName>
        <fullName evidence="1">HAD family hydrolase</fullName>
    </submittedName>
</protein>
<accession>A0ABV5NHR5</accession>
<dbReference type="SFLD" id="SFLDG01129">
    <property type="entry name" value="C1.5:_HAD__Beta-PGM__Phosphata"/>
    <property type="match status" value="1"/>
</dbReference>
<evidence type="ECO:0000313" key="2">
    <source>
        <dbReference type="Proteomes" id="UP001589568"/>
    </source>
</evidence>
<dbReference type="PRINTS" id="PR00413">
    <property type="entry name" value="HADHALOGNASE"/>
</dbReference>
<evidence type="ECO:0000313" key="1">
    <source>
        <dbReference type="EMBL" id="MFB9469828.1"/>
    </source>
</evidence>
<dbReference type="InterPro" id="IPR036412">
    <property type="entry name" value="HAD-like_sf"/>
</dbReference>
<comment type="caution">
    <text evidence="1">The sequence shown here is derived from an EMBL/GenBank/DDBJ whole genome shotgun (WGS) entry which is preliminary data.</text>
</comment>
<dbReference type="SFLD" id="SFLDS00003">
    <property type="entry name" value="Haloacid_Dehalogenase"/>
    <property type="match status" value="1"/>
</dbReference>
<dbReference type="EMBL" id="JBHMCF010000009">
    <property type="protein sequence ID" value="MFB9469828.1"/>
    <property type="molecule type" value="Genomic_DNA"/>
</dbReference>
<dbReference type="SUPFAM" id="SSF56784">
    <property type="entry name" value="HAD-like"/>
    <property type="match status" value="1"/>
</dbReference>
<dbReference type="GO" id="GO:0016787">
    <property type="term" value="F:hydrolase activity"/>
    <property type="evidence" value="ECO:0007669"/>
    <property type="project" value="UniProtKB-KW"/>
</dbReference>
<keyword evidence="2" id="KW-1185">Reference proteome</keyword>
<dbReference type="NCBIfam" id="TIGR01509">
    <property type="entry name" value="HAD-SF-IA-v3"/>
    <property type="match status" value="1"/>
</dbReference>
<dbReference type="InterPro" id="IPR023214">
    <property type="entry name" value="HAD_sf"/>
</dbReference>
<sequence length="199" mass="21885">MANVIVFDLYGVIARTQGDAARRRIEELAGVAGESFWEAYWACRPPYDAGQDGTAYWTAVADRLGVRFADIPALIAADLDSWCHVDPAMVELIHELADRGHRLGLLSNIIAELVPVWESRHSGWLDRFESLTFSCRVGVAKPDPRAYEICAERMGVAPGEVLFIDDREENVVAARAAGMKAEVFVSAEQVRKLAGAPAR</sequence>